<feature type="non-terminal residue" evidence="2">
    <location>
        <position position="1"/>
    </location>
</feature>
<dbReference type="SUPFAM" id="SSF51556">
    <property type="entry name" value="Metallo-dependent hydrolases"/>
    <property type="match status" value="1"/>
</dbReference>
<dbReference type="Pfam" id="PF07969">
    <property type="entry name" value="Amidohydro_3"/>
    <property type="match status" value="1"/>
</dbReference>
<dbReference type="Gene3D" id="3.20.20.140">
    <property type="entry name" value="Metal-dependent hydrolases"/>
    <property type="match status" value="1"/>
</dbReference>
<name>A0ABU5K3Q7_9BACI</name>
<dbReference type="EMBL" id="JAXOVW010000137">
    <property type="protein sequence ID" value="MDZ5610325.1"/>
    <property type="molecule type" value="Genomic_DNA"/>
</dbReference>
<dbReference type="RefSeq" id="WP_374219560.1">
    <property type="nucleotide sequence ID" value="NZ_JAXOVW010000137.1"/>
</dbReference>
<evidence type="ECO:0000259" key="1">
    <source>
        <dbReference type="Pfam" id="PF07969"/>
    </source>
</evidence>
<dbReference type="Proteomes" id="UP001291930">
    <property type="component" value="Unassembled WGS sequence"/>
</dbReference>
<gene>
    <name evidence="2" type="ORF">U2I54_25675</name>
</gene>
<organism evidence="2 3">
    <name type="scientific">Bacillus bingmayongensis</name>
    <dbReference type="NCBI Taxonomy" id="1150157"/>
    <lineage>
        <taxon>Bacteria</taxon>
        <taxon>Bacillati</taxon>
        <taxon>Bacillota</taxon>
        <taxon>Bacilli</taxon>
        <taxon>Bacillales</taxon>
        <taxon>Bacillaceae</taxon>
        <taxon>Bacillus</taxon>
    </lineage>
</organism>
<comment type="caution">
    <text evidence="2">The sequence shown here is derived from an EMBL/GenBank/DDBJ whole genome shotgun (WGS) entry which is preliminary data.</text>
</comment>
<feature type="domain" description="Amidohydrolase 3" evidence="1">
    <location>
        <begin position="10"/>
        <end position="148"/>
    </location>
</feature>
<evidence type="ECO:0000313" key="3">
    <source>
        <dbReference type="Proteomes" id="UP001291930"/>
    </source>
</evidence>
<dbReference type="InterPro" id="IPR013108">
    <property type="entry name" value="Amidohydro_3"/>
</dbReference>
<sequence length="152" mass="16201">SHAFGLGDIPLHQASEMAELLADAGISIITSVPNDRSFPPVGLLHNKGVDVALGCDNIFDVWSPFGNGDILERAGRLAEFSRWIDEQSLAQTLGFITGGKTPLNHEGKQVWPQVGDDANIVFVKASCSAEAIARRAERAATMYKGKIVAGSL</sequence>
<proteinExistence type="predicted"/>
<dbReference type="InterPro" id="IPR032466">
    <property type="entry name" value="Metal_Hydrolase"/>
</dbReference>
<protein>
    <submittedName>
        <fullName evidence="2">Amidohydrolase family protein</fullName>
    </submittedName>
</protein>
<reference evidence="3" key="1">
    <citation type="submission" date="2023-11" db="EMBL/GenBank/DDBJ databases">
        <title>Genome Sequence of Bacillus pseudomycoides stain BUPM19.</title>
        <authorList>
            <person name="Farhat A."/>
        </authorList>
    </citation>
    <scope>NUCLEOTIDE SEQUENCE [LARGE SCALE GENOMIC DNA]</scope>
    <source>
        <strain evidence="3">BUPM19</strain>
    </source>
</reference>
<keyword evidence="3" id="KW-1185">Reference proteome</keyword>
<dbReference type="PANTHER" id="PTHR32027">
    <property type="entry name" value="CYTOSINE DEAMINASE"/>
    <property type="match status" value="1"/>
</dbReference>
<dbReference type="PANTHER" id="PTHR32027:SF9">
    <property type="entry name" value="BLL3847 PROTEIN"/>
    <property type="match status" value="1"/>
</dbReference>
<dbReference type="InterPro" id="IPR052349">
    <property type="entry name" value="Metallo-hydrolase_Enzymes"/>
</dbReference>
<evidence type="ECO:0000313" key="2">
    <source>
        <dbReference type="EMBL" id="MDZ5610325.1"/>
    </source>
</evidence>
<accession>A0ABU5K3Q7</accession>